<keyword evidence="4" id="KW-1185">Reference proteome</keyword>
<dbReference type="InterPro" id="IPR011990">
    <property type="entry name" value="TPR-like_helical_dom_sf"/>
</dbReference>
<feature type="repeat" description="TPR" evidence="1">
    <location>
        <begin position="185"/>
        <end position="218"/>
    </location>
</feature>
<proteinExistence type="predicted"/>
<comment type="caution">
    <text evidence="3">The sequence shown here is derived from an EMBL/GenBank/DDBJ whole genome shotgun (WGS) entry which is preliminary data.</text>
</comment>
<dbReference type="PANTHER" id="PTHR44998:SF1">
    <property type="entry name" value="UDP-N-ACETYLGLUCOSAMINE--PEPTIDE N-ACETYLGLUCOSAMINYLTRANSFERASE 110 KDA SUBUNIT"/>
    <property type="match status" value="1"/>
</dbReference>
<dbReference type="Gene3D" id="1.25.40.10">
    <property type="entry name" value="Tetratricopeptide repeat domain"/>
    <property type="match status" value="2"/>
</dbReference>
<gene>
    <name evidence="3" type="ORF">GKC30_03005</name>
</gene>
<dbReference type="RefSeq" id="WP_155932392.1">
    <property type="nucleotide sequence ID" value="NZ_WODC01000001.1"/>
</dbReference>
<feature type="compositionally biased region" description="Basic and acidic residues" evidence="2">
    <location>
        <begin position="1"/>
        <end position="19"/>
    </location>
</feature>
<dbReference type="PROSITE" id="PS50005">
    <property type="entry name" value="TPR"/>
    <property type="match status" value="2"/>
</dbReference>
<dbReference type="SMART" id="SM00028">
    <property type="entry name" value="TPR"/>
    <property type="match status" value="3"/>
</dbReference>
<dbReference type="GO" id="GO:0016757">
    <property type="term" value="F:glycosyltransferase activity"/>
    <property type="evidence" value="ECO:0007669"/>
    <property type="project" value="TreeGrafter"/>
</dbReference>
<dbReference type="SUPFAM" id="SSF48452">
    <property type="entry name" value="TPR-like"/>
    <property type="match status" value="1"/>
</dbReference>
<keyword evidence="1" id="KW-0802">TPR repeat</keyword>
<feature type="region of interest" description="Disordered" evidence="2">
    <location>
        <begin position="1"/>
        <end position="23"/>
    </location>
</feature>
<dbReference type="Proteomes" id="UP000461162">
    <property type="component" value="Unassembled WGS sequence"/>
</dbReference>
<dbReference type="AlphaFoldDB" id="A0A7K1KKJ4"/>
<dbReference type="GO" id="GO:0006493">
    <property type="term" value="P:protein O-linked glycosylation"/>
    <property type="evidence" value="ECO:0007669"/>
    <property type="project" value="TreeGrafter"/>
</dbReference>
<dbReference type="Pfam" id="PF13414">
    <property type="entry name" value="TPR_11"/>
    <property type="match status" value="1"/>
</dbReference>
<name>A0A7K1KKJ4_9BACT</name>
<accession>A0A7K1KKJ4</accession>
<evidence type="ECO:0000313" key="4">
    <source>
        <dbReference type="Proteomes" id="UP000461162"/>
    </source>
</evidence>
<evidence type="ECO:0000256" key="2">
    <source>
        <dbReference type="SAM" id="MobiDB-lite"/>
    </source>
</evidence>
<feature type="repeat" description="TPR" evidence="1">
    <location>
        <begin position="219"/>
        <end position="252"/>
    </location>
</feature>
<dbReference type="PANTHER" id="PTHR44998">
    <property type="match status" value="1"/>
</dbReference>
<reference evidence="3 4" key="1">
    <citation type="submission" date="2019-11" db="EMBL/GenBank/DDBJ databases">
        <title>Pseudodesulfovibrio alkaliphilus, sp. nov., an alkaliphilic sulfate-reducing bacteria from mud volcano of Taman peninsula, Russia.</title>
        <authorList>
            <person name="Frolova A."/>
            <person name="Merkel A.Y."/>
            <person name="Slobodkin A.I."/>
        </authorList>
    </citation>
    <scope>NUCLEOTIDE SEQUENCE [LARGE SCALE GENOMIC DNA]</scope>
    <source>
        <strain evidence="3 4">F-1</strain>
    </source>
</reference>
<dbReference type="InterPro" id="IPR019734">
    <property type="entry name" value="TPR_rpt"/>
</dbReference>
<protein>
    <submittedName>
        <fullName evidence="3">Tetratricopeptide repeat protein</fullName>
    </submittedName>
</protein>
<organism evidence="3 4">
    <name type="scientific">Pseudodesulfovibrio alkaliphilus</name>
    <dbReference type="NCBI Taxonomy" id="2661613"/>
    <lineage>
        <taxon>Bacteria</taxon>
        <taxon>Pseudomonadati</taxon>
        <taxon>Thermodesulfobacteriota</taxon>
        <taxon>Desulfovibrionia</taxon>
        <taxon>Desulfovibrionales</taxon>
        <taxon>Desulfovibrionaceae</taxon>
    </lineage>
</organism>
<sequence length="331" mass="36762">MADARTHADADNRVPDGRRGCTGLDNPDEPLRCVFSTVTEIKVGTGTTAKKQRSKLLWYVCQRQADEFGVRKINPQFVPVGEEKCIGREVLLADYTPEVEIHNTHVEPAMRALTRTIAKADRHREGGEPLSAEMEYAKALDVDETNVRAIFGLGLVYLGRGDRRNSRTVFEQLLAMRAAFSEEHKHLFNEFGIELRKAGLFDEAVQYYSRAVELTDADENLHYNLARAFYEKNDWEHSVEFSARALSLKPDHDPALNLCRVAVALAGSESLRTRFGKPPVPGEVARRAAGLVGEDDPGVETPLGLATEGVDSRLAATALMKDLDRDLERGS</sequence>
<evidence type="ECO:0000256" key="1">
    <source>
        <dbReference type="PROSITE-ProRule" id="PRU00339"/>
    </source>
</evidence>
<dbReference type="EMBL" id="WODC01000001">
    <property type="protein sequence ID" value="MUM76599.1"/>
    <property type="molecule type" value="Genomic_DNA"/>
</dbReference>
<evidence type="ECO:0000313" key="3">
    <source>
        <dbReference type="EMBL" id="MUM76599.1"/>
    </source>
</evidence>